<dbReference type="Proteomes" id="UP000018890">
    <property type="component" value="Unassembled WGS sequence"/>
</dbReference>
<keyword evidence="6" id="KW-1185">Reference proteome</keyword>
<feature type="domain" description="HTH lacI-type" evidence="4">
    <location>
        <begin position="5"/>
        <end position="51"/>
    </location>
</feature>
<dbReference type="GO" id="GO:0003700">
    <property type="term" value="F:DNA-binding transcription factor activity"/>
    <property type="evidence" value="ECO:0007669"/>
    <property type="project" value="TreeGrafter"/>
</dbReference>
<accession>W4Q935</accession>
<dbReference type="InterPro" id="IPR010982">
    <property type="entry name" value="Lambda_DNA-bd_dom_sf"/>
</dbReference>
<dbReference type="CDD" id="cd01392">
    <property type="entry name" value="HTH_LacI"/>
    <property type="match status" value="1"/>
</dbReference>
<dbReference type="GO" id="GO:0000976">
    <property type="term" value="F:transcription cis-regulatory region binding"/>
    <property type="evidence" value="ECO:0007669"/>
    <property type="project" value="TreeGrafter"/>
</dbReference>
<evidence type="ECO:0000256" key="2">
    <source>
        <dbReference type="ARBA" id="ARBA00023125"/>
    </source>
</evidence>
<evidence type="ECO:0000313" key="5">
    <source>
        <dbReference type="EMBL" id="GAE28571.1"/>
    </source>
</evidence>
<dbReference type="PROSITE" id="PS50932">
    <property type="entry name" value="HTH_LACI_2"/>
    <property type="match status" value="1"/>
</dbReference>
<dbReference type="InterPro" id="IPR000843">
    <property type="entry name" value="HTH_LacI"/>
</dbReference>
<keyword evidence="2" id="KW-0238">DNA-binding</keyword>
<dbReference type="PANTHER" id="PTHR30146">
    <property type="entry name" value="LACI-RELATED TRANSCRIPTIONAL REPRESSOR"/>
    <property type="match status" value="1"/>
</dbReference>
<reference evidence="5" key="1">
    <citation type="journal article" date="2014" name="Genome Announc.">
        <title>Draft Genome Sequences of Three Alkaliphilic Bacillus Strains, Bacillus wakoensis JCM 9140T, Bacillus akibai JCM 9157T, and Bacillus hemicellulosilyticus JCM 9152T.</title>
        <authorList>
            <person name="Yuki M."/>
            <person name="Oshima K."/>
            <person name="Suda W."/>
            <person name="Oshida Y."/>
            <person name="Kitamura K."/>
            <person name="Iida T."/>
            <person name="Hattori M."/>
            <person name="Ohkuma M."/>
        </authorList>
    </citation>
    <scope>NUCLEOTIDE SEQUENCE [LARGE SCALE GENOMIC DNA]</scope>
    <source>
        <strain evidence="5">JCM 9140</strain>
    </source>
</reference>
<comment type="caution">
    <text evidence="5">The sequence shown here is derived from an EMBL/GenBank/DDBJ whole genome shotgun (WGS) entry which is preliminary data.</text>
</comment>
<dbReference type="AlphaFoldDB" id="W4Q935"/>
<dbReference type="PANTHER" id="PTHR30146:SF109">
    <property type="entry name" value="HTH-TYPE TRANSCRIPTIONAL REGULATOR GALS"/>
    <property type="match status" value="1"/>
</dbReference>
<dbReference type="SUPFAM" id="SSF47413">
    <property type="entry name" value="lambda repressor-like DNA-binding domains"/>
    <property type="match status" value="1"/>
</dbReference>
<proteinExistence type="predicted"/>
<keyword evidence="1" id="KW-0805">Transcription regulation</keyword>
<evidence type="ECO:0000256" key="3">
    <source>
        <dbReference type="ARBA" id="ARBA00023163"/>
    </source>
</evidence>
<evidence type="ECO:0000256" key="1">
    <source>
        <dbReference type="ARBA" id="ARBA00023015"/>
    </source>
</evidence>
<dbReference type="PRINTS" id="PR00036">
    <property type="entry name" value="HTHLACI"/>
</dbReference>
<evidence type="ECO:0000259" key="4">
    <source>
        <dbReference type="PROSITE" id="PS50932"/>
    </source>
</evidence>
<organism evidence="5 6">
    <name type="scientific">Halalkalibacter wakoensis JCM 9140</name>
    <dbReference type="NCBI Taxonomy" id="1236970"/>
    <lineage>
        <taxon>Bacteria</taxon>
        <taxon>Bacillati</taxon>
        <taxon>Bacillota</taxon>
        <taxon>Bacilli</taxon>
        <taxon>Bacillales</taxon>
        <taxon>Bacillaceae</taxon>
        <taxon>Halalkalibacter</taxon>
    </lineage>
</organism>
<name>W4Q935_9BACI</name>
<sequence>MMKTITITDVAKHANVSKSTVSQYLNKRFDYMGEKTKERIELAIKELGYQPILWLEV</sequence>
<keyword evidence="3" id="KW-0804">Transcription</keyword>
<evidence type="ECO:0000313" key="6">
    <source>
        <dbReference type="Proteomes" id="UP000018890"/>
    </source>
</evidence>
<dbReference type="STRING" id="1236970.JCM9140_4817"/>
<dbReference type="SMART" id="SM00354">
    <property type="entry name" value="HTH_LACI"/>
    <property type="match status" value="1"/>
</dbReference>
<dbReference type="Gene3D" id="1.10.260.40">
    <property type="entry name" value="lambda repressor-like DNA-binding domains"/>
    <property type="match status" value="1"/>
</dbReference>
<gene>
    <name evidence="5" type="ORF">JCM9140_4817</name>
</gene>
<dbReference type="Pfam" id="PF00356">
    <property type="entry name" value="LacI"/>
    <property type="match status" value="1"/>
</dbReference>
<protein>
    <submittedName>
        <fullName evidence="5">Transcriptional regulator</fullName>
    </submittedName>
</protein>
<dbReference type="PROSITE" id="PS00356">
    <property type="entry name" value="HTH_LACI_1"/>
    <property type="match status" value="1"/>
</dbReference>
<dbReference type="EMBL" id="BAUT01000127">
    <property type="protein sequence ID" value="GAE28571.1"/>
    <property type="molecule type" value="Genomic_DNA"/>
</dbReference>